<dbReference type="RefSeq" id="WP_265143670.1">
    <property type="nucleotide sequence ID" value="NZ_JAPCHZ010000002.1"/>
</dbReference>
<dbReference type="PANTHER" id="PTHR39624:SF2">
    <property type="entry name" value="OSMC-LIKE PROTEIN"/>
    <property type="match status" value="1"/>
</dbReference>
<dbReference type="EMBL" id="JAPCHZ010000002">
    <property type="protein sequence ID" value="MCW4451471.1"/>
    <property type="molecule type" value="Genomic_DNA"/>
</dbReference>
<reference evidence="1 2" key="1">
    <citation type="submission" date="2022-10" db="EMBL/GenBank/DDBJ databases">
        <title>Kaistella sp. BT-6-1-3.</title>
        <authorList>
            <person name="Ai J."/>
            <person name="Deng Z."/>
        </authorList>
    </citation>
    <scope>NUCLEOTIDE SEQUENCE [LARGE SCALE GENOMIC DNA]</scope>
    <source>
        <strain evidence="1 2">BT6-1-3</strain>
    </source>
</reference>
<sequence length="137" mass="15113">MTSKITYLGDLRCESEHLQSGTRVFTDAPTDNHGKGEVFSPTDLCATSLAQCMLTTIAILGKDKGINIEGSYAELQKIMNPKPRKIAEIVCDLYFSGRFSDEEKVFIENTAMNCPVALTLSAEVKKSVTFNYPNQPL</sequence>
<name>A0ABT3JL10_9FLAO</name>
<dbReference type="Proteomes" id="UP001209107">
    <property type="component" value="Unassembled WGS sequence"/>
</dbReference>
<dbReference type="InterPro" id="IPR036102">
    <property type="entry name" value="OsmC/Ohrsf"/>
</dbReference>
<dbReference type="Pfam" id="PF02566">
    <property type="entry name" value="OsmC"/>
    <property type="match status" value="1"/>
</dbReference>
<dbReference type="InterPro" id="IPR015946">
    <property type="entry name" value="KH_dom-like_a/b"/>
</dbReference>
<organism evidence="1 2">
    <name type="scientific">Kaistella yananensis</name>
    <dbReference type="NCBI Taxonomy" id="2989820"/>
    <lineage>
        <taxon>Bacteria</taxon>
        <taxon>Pseudomonadati</taxon>
        <taxon>Bacteroidota</taxon>
        <taxon>Flavobacteriia</taxon>
        <taxon>Flavobacteriales</taxon>
        <taxon>Weeksellaceae</taxon>
        <taxon>Chryseobacterium group</taxon>
        <taxon>Kaistella</taxon>
    </lineage>
</organism>
<dbReference type="PANTHER" id="PTHR39624">
    <property type="entry name" value="PROTEIN INVOLVED IN RIMO-MEDIATED BETA-METHYLTHIOLATION OF RIBOSOMAL PROTEIN S12 YCAO"/>
    <property type="match status" value="1"/>
</dbReference>
<evidence type="ECO:0000313" key="2">
    <source>
        <dbReference type="Proteomes" id="UP001209107"/>
    </source>
</evidence>
<protein>
    <submittedName>
        <fullName evidence="1">OsmC family protein</fullName>
    </submittedName>
</protein>
<accession>A0ABT3JL10</accession>
<keyword evidence="2" id="KW-1185">Reference proteome</keyword>
<dbReference type="Gene3D" id="3.30.300.20">
    <property type="match status" value="1"/>
</dbReference>
<gene>
    <name evidence="1" type="ORF">OK344_04540</name>
</gene>
<dbReference type="SUPFAM" id="SSF82784">
    <property type="entry name" value="OsmC-like"/>
    <property type="match status" value="1"/>
</dbReference>
<evidence type="ECO:0000313" key="1">
    <source>
        <dbReference type="EMBL" id="MCW4451471.1"/>
    </source>
</evidence>
<proteinExistence type="predicted"/>
<dbReference type="InterPro" id="IPR003718">
    <property type="entry name" value="OsmC/Ohr_fam"/>
</dbReference>
<comment type="caution">
    <text evidence="1">The sequence shown here is derived from an EMBL/GenBank/DDBJ whole genome shotgun (WGS) entry which is preliminary data.</text>
</comment>